<dbReference type="InterPro" id="IPR050157">
    <property type="entry name" value="PSI_iron-sulfur_center"/>
</dbReference>
<dbReference type="InterPro" id="IPR017896">
    <property type="entry name" value="4Fe4S_Fe-S-bd"/>
</dbReference>
<keyword evidence="4" id="KW-0479">Metal-binding</keyword>
<evidence type="ECO:0000256" key="2">
    <source>
        <dbReference type="ARBA" id="ARBA00022448"/>
    </source>
</evidence>
<name>A0A1X0XSS7_9BACT</name>
<keyword evidence="3" id="KW-0004">4Fe-4S</keyword>
<dbReference type="PANTHER" id="PTHR24960">
    <property type="entry name" value="PHOTOSYSTEM I IRON-SULFUR CENTER-RELATED"/>
    <property type="match status" value="1"/>
</dbReference>
<dbReference type="Proteomes" id="UP000193136">
    <property type="component" value="Unassembled WGS sequence"/>
</dbReference>
<dbReference type="Pfam" id="PF13187">
    <property type="entry name" value="Fer4_9"/>
    <property type="match status" value="1"/>
</dbReference>
<protein>
    <submittedName>
        <fullName evidence="9">Ferredoxin</fullName>
    </submittedName>
</protein>
<dbReference type="Gene3D" id="3.30.70.20">
    <property type="match status" value="1"/>
</dbReference>
<dbReference type="InterPro" id="IPR017900">
    <property type="entry name" value="4Fe4S_Fe_S_CS"/>
</dbReference>
<dbReference type="AlphaFoldDB" id="A0A1X0XSS7"/>
<evidence type="ECO:0000256" key="7">
    <source>
        <dbReference type="ARBA" id="ARBA00023014"/>
    </source>
</evidence>
<evidence type="ECO:0000313" key="10">
    <source>
        <dbReference type="Proteomes" id="UP000193136"/>
    </source>
</evidence>
<feature type="domain" description="4Fe-4S ferredoxin-type" evidence="8">
    <location>
        <begin position="32"/>
        <end position="56"/>
    </location>
</feature>
<keyword evidence="7" id="KW-0411">Iron-sulfur</keyword>
<sequence length="56" mass="5728">MAHVISEECINCGACEPVCPVEAISEQGDVRVIDAATCTDCAACVDTCPVDAISQA</sequence>
<feature type="domain" description="4Fe-4S ferredoxin-type" evidence="8">
    <location>
        <begin position="1"/>
        <end position="29"/>
    </location>
</feature>
<keyword evidence="5" id="KW-0249">Electron transport</keyword>
<dbReference type="GO" id="GO:0051539">
    <property type="term" value="F:4 iron, 4 sulfur cluster binding"/>
    <property type="evidence" value="ECO:0007669"/>
    <property type="project" value="UniProtKB-KW"/>
</dbReference>
<dbReference type="FunFam" id="3.30.70.20:FF:000045">
    <property type="entry name" value="Ferredoxin, 4Fe-4S"/>
    <property type="match status" value="1"/>
</dbReference>
<keyword evidence="2" id="KW-0813">Transport</keyword>
<dbReference type="PROSITE" id="PS00198">
    <property type="entry name" value="4FE4S_FER_1"/>
    <property type="match status" value="2"/>
</dbReference>
<keyword evidence="10" id="KW-1185">Reference proteome</keyword>
<dbReference type="EMBL" id="NAAD01000024">
    <property type="protein sequence ID" value="ORJ55907.1"/>
    <property type="molecule type" value="Genomic_DNA"/>
</dbReference>
<organism evidence="9 10">
    <name type="scientific">Geothermobacter hydrogeniphilus</name>
    <dbReference type="NCBI Taxonomy" id="1969733"/>
    <lineage>
        <taxon>Bacteria</taxon>
        <taxon>Pseudomonadati</taxon>
        <taxon>Thermodesulfobacteriota</taxon>
        <taxon>Desulfuromonadia</taxon>
        <taxon>Desulfuromonadales</taxon>
        <taxon>Geothermobacteraceae</taxon>
        <taxon>Geothermobacter</taxon>
    </lineage>
</organism>
<dbReference type="GO" id="GO:0005737">
    <property type="term" value="C:cytoplasm"/>
    <property type="evidence" value="ECO:0007669"/>
    <property type="project" value="TreeGrafter"/>
</dbReference>
<dbReference type="PROSITE" id="PS51379">
    <property type="entry name" value="4FE4S_FER_2"/>
    <property type="match status" value="2"/>
</dbReference>
<evidence type="ECO:0000256" key="6">
    <source>
        <dbReference type="ARBA" id="ARBA00023004"/>
    </source>
</evidence>
<evidence type="ECO:0000313" key="9">
    <source>
        <dbReference type="EMBL" id="ORJ55907.1"/>
    </source>
</evidence>
<dbReference type="GO" id="GO:0046872">
    <property type="term" value="F:metal ion binding"/>
    <property type="evidence" value="ECO:0007669"/>
    <property type="project" value="UniProtKB-KW"/>
</dbReference>
<dbReference type="STRING" id="1969733.B5V00_14730"/>
<evidence type="ECO:0000256" key="3">
    <source>
        <dbReference type="ARBA" id="ARBA00022485"/>
    </source>
</evidence>
<comment type="cofactor">
    <cofactor evidence="1">
        <name>[4Fe-4S] cluster</name>
        <dbReference type="ChEBI" id="CHEBI:49883"/>
    </cofactor>
</comment>
<reference evidence="9 10" key="1">
    <citation type="submission" date="2017-03" db="EMBL/GenBank/DDBJ databases">
        <title>Genome sequence of Geothermobacter sp. EPR-M, Deep-Sea Iron Reducer.</title>
        <authorList>
            <person name="Tully B."/>
            <person name="Savalia P."/>
            <person name="Abuyen K."/>
            <person name="Baughan C."/>
            <person name="Romero E."/>
            <person name="Ronkowski C."/>
            <person name="Torres B."/>
            <person name="Tremblay J."/>
            <person name="Trujillo A."/>
            <person name="Tyler M."/>
            <person name="Perez-Rodriguez I."/>
            <person name="Amend J."/>
        </authorList>
    </citation>
    <scope>NUCLEOTIDE SEQUENCE [LARGE SCALE GENOMIC DNA]</scope>
    <source>
        <strain evidence="9 10">EPR-M</strain>
    </source>
</reference>
<dbReference type="OrthoDB" id="9803397at2"/>
<evidence type="ECO:0000256" key="4">
    <source>
        <dbReference type="ARBA" id="ARBA00022723"/>
    </source>
</evidence>
<gene>
    <name evidence="9" type="ORF">B5V00_14730</name>
</gene>
<dbReference type="PANTHER" id="PTHR24960:SF79">
    <property type="entry name" value="PHOTOSYSTEM I IRON-SULFUR CENTER"/>
    <property type="match status" value="1"/>
</dbReference>
<accession>A0A1X0XSS7</accession>
<evidence type="ECO:0000256" key="1">
    <source>
        <dbReference type="ARBA" id="ARBA00001966"/>
    </source>
</evidence>
<dbReference type="SUPFAM" id="SSF54862">
    <property type="entry name" value="4Fe-4S ferredoxins"/>
    <property type="match status" value="1"/>
</dbReference>
<proteinExistence type="predicted"/>
<keyword evidence="6" id="KW-0408">Iron</keyword>
<comment type="caution">
    <text evidence="9">The sequence shown here is derived from an EMBL/GenBank/DDBJ whole genome shotgun (WGS) entry which is preliminary data.</text>
</comment>
<evidence type="ECO:0000259" key="8">
    <source>
        <dbReference type="PROSITE" id="PS51379"/>
    </source>
</evidence>
<evidence type="ECO:0000256" key="5">
    <source>
        <dbReference type="ARBA" id="ARBA00022982"/>
    </source>
</evidence>
<dbReference type="RefSeq" id="WP_085011582.1">
    <property type="nucleotide sequence ID" value="NZ_NAAD01000024.1"/>
</dbReference>